<protein>
    <submittedName>
        <fullName evidence="6">AraC-like DNA-binding protein</fullName>
    </submittedName>
</protein>
<comment type="caution">
    <text evidence="6">The sequence shown here is derived from an EMBL/GenBank/DDBJ whole genome shotgun (WGS) entry which is preliminary data.</text>
</comment>
<accession>A0A840U4G2</accession>
<dbReference type="GO" id="GO:0003700">
    <property type="term" value="F:DNA-binding transcription factor activity"/>
    <property type="evidence" value="ECO:0007669"/>
    <property type="project" value="InterPro"/>
</dbReference>
<proteinExistence type="predicted"/>
<comment type="function">
    <text evidence="4">Regulatory protein of the TOL plasmid xyl operons. XylS activates the xylXYZLTEGFJQKIH operon required for the degradation of toluene, m-xylene and p-xylene.</text>
</comment>
<dbReference type="SMART" id="SM00342">
    <property type="entry name" value="HTH_ARAC"/>
    <property type="match status" value="1"/>
</dbReference>
<evidence type="ECO:0000313" key="6">
    <source>
        <dbReference type="EMBL" id="MBB5319792.1"/>
    </source>
</evidence>
<reference evidence="6 7" key="1">
    <citation type="submission" date="2020-08" db="EMBL/GenBank/DDBJ databases">
        <title>Genomic Encyclopedia of Type Strains, Phase IV (KMG-IV): sequencing the most valuable type-strain genomes for metagenomic binning, comparative biology and taxonomic classification.</title>
        <authorList>
            <person name="Goeker M."/>
        </authorList>
    </citation>
    <scope>NUCLEOTIDE SEQUENCE [LARGE SCALE GENOMIC DNA]</scope>
    <source>
        <strain evidence="6 7">DSM 22359</strain>
    </source>
</reference>
<dbReference type="PANTHER" id="PTHR46796">
    <property type="entry name" value="HTH-TYPE TRANSCRIPTIONAL ACTIVATOR RHAS-RELATED"/>
    <property type="match status" value="1"/>
</dbReference>
<dbReference type="InterPro" id="IPR009057">
    <property type="entry name" value="Homeodomain-like_sf"/>
</dbReference>
<keyword evidence="2 6" id="KW-0238">DNA-binding</keyword>
<name>A0A840U4G2_9GAMM</name>
<sequence length="316" mass="35445">MELDAYLRLNQAASGEWLHAIRDLLGCQAIDCEVDRSQSVVGSLSALHAEAGTVSVLTTTQDMTLTACRLPTALLVIPVQGRCDVTLGGGAQLPVFPLAMIPAEREFVLRAGEATTLILVLPVNGDIPRWPDRQLSEALAAEVHRFLFLSDYFRDHRDACRRAEALFSQLEMALNAGGDGEVSLSPELDRRLVRVIEKIRNEPEWAFNLRELASHSGVSERNLYYLMKRETGLTPYRFYQRCRLIRVRRRLVDCTCDVPHISWYAADEGFSHLGRFAALYREHFGELPSETVQWRRALQAREASHREAASAVAANA</sequence>
<dbReference type="InterPro" id="IPR050204">
    <property type="entry name" value="AraC_XylS_family_regulators"/>
</dbReference>
<dbReference type="Proteomes" id="UP000591735">
    <property type="component" value="Unassembled WGS sequence"/>
</dbReference>
<dbReference type="AlphaFoldDB" id="A0A840U4G2"/>
<keyword evidence="1" id="KW-0805">Transcription regulation</keyword>
<dbReference type="Pfam" id="PF12833">
    <property type="entry name" value="HTH_18"/>
    <property type="match status" value="1"/>
</dbReference>
<dbReference type="Gene3D" id="1.10.10.60">
    <property type="entry name" value="Homeodomain-like"/>
    <property type="match status" value="1"/>
</dbReference>
<dbReference type="RefSeq" id="WP_246362268.1">
    <property type="nucleotide sequence ID" value="NZ_JACHFE010000001.1"/>
</dbReference>
<dbReference type="EMBL" id="JACHFE010000001">
    <property type="protein sequence ID" value="MBB5319792.1"/>
    <property type="molecule type" value="Genomic_DNA"/>
</dbReference>
<dbReference type="SUPFAM" id="SSF46689">
    <property type="entry name" value="Homeodomain-like"/>
    <property type="match status" value="1"/>
</dbReference>
<dbReference type="PANTHER" id="PTHR46796:SF12">
    <property type="entry name" value="HTH-TYPE DNA-BINDING TRANSCRIPTIONAL ACTIVATOR EUTR"/>
    <property type="match status" value="1"/>
</dbReference>
<evidence type="ECO:0000256" key="1">
    <source>
        <dbReference type="ARBA" id="ARBA00023015"/>
    </source>
</evidence>
<feature type="domain" description="HTH araC/xylS-type" evidence="5">
    <location>
        <begin position="190"/>
        <end position="294"/>
    </location>
</feature>
<evidence type="ECO:0000259" key="5">
    <source>
        <dbReference type="PROSITE" id="PS01124"/>
    </source>
</evidence>
<dbReference type="GO" id="GO:0043565">
    <property type="term" value="F:sequence-specific DNA binding"/>
    <property type="evidence" value="ECO:0007669"/>
    <property type="project" value="InterPro"/>
</dbReference>
<dbReference type="InterPro" id="IPR018060">
    <property type="entry name" value="HTH_AraC"/>
</dbReference>
<evidence type="ECO:0000313" key="7">
    <source>
        <dbReference type="Proteomes" id="UP000591735"/>
    </source>
</evidence>
<evidence type="ECO:0000256" key="4">
    <source>
        <dbReference type="ARBA" id="ARBA00037345"/>
    </source>
</evidence>
<organism evidence="6 7">
    <name type="scientific">Marinobacter oulmenensis</name>
    <dbReference type="NCBI Taxonomy" id="643747"/>
    <lineage>
        <taxon>Bacteria</taxon>
        <taxon>Pseudomonadati</taxon>
        <taxon>Pseudomonadota</taxon>
        <taxon>Gammaproteobacteria</taxon>
        <taxon>Pseudomonadales</taxon>
        <taxon>Marinobacteraceae</taxon>
        <taxon>Marinobacter</taxon>
    </lineage>
</organism>
<dbReference type="PROSITE" id="PS01124">
    <property type="entry name" value="HTH_ARAC_FAMILY_2"/>
    <property type="match status" value="1"/>
</dbReference>
<evidence type="ECO:0000256" key="3">
    <source>
        <dbReference type="ARBA" id="ARBA00023163"/>
    </source>
</evidence>
<keyword evidence="3" id="KW-0804">Transcription</keyword>
<keyword evidence="7" id="KW-1185">Reference proteome</keyword>
<evidence type="ECO:0000256" key="2">
    <source>
        <dbReference type="ARBA" id="ARBA00023125"/>
    </source>
</evidence>
<gene>
    <name evidence="6" type="ORF">HNR38_000260</name>
</gene>